<evidence type="ECO:0000313" key="3">
    <source>
        <dbReference type="Proteomes" id="UP000326924"/>
    </source>
</evidence>
<dbReference type="InParanoid" id="A0A5J5ETL5"/>
<evidence type="ECO:0000256" key="1">
    <source>
        <dbReference type="SAM" id="MobiDB-lite"/>
    </source>
</evidence>
<name>A0A5J5ETL5_9PEZI</name>
<feature type="compositionally biased region" description="Low complexity" evidence="1">
    <location>
        <begin position="23"/>
        <end position="52"/>
    </location>
</feature>
<proteinExistence type="predicted"/>
<comment type="caution">
    <text evidence="2">The sequence shown here is derived from an EMBL/GenBank/DDBJ whole genome shotgun (WGS) entry which is preliminary data.</text>
</comment>
<gene>
    <name evidence="2" type="ORF">FN846DRAFT_891226</name>
</gene>
<reference evidence="2 3" key="1">
    <citation type="submission" date="2019-09" db="EMBL/GenBank/DDBJ databases">
        <title>Draft genome of the ectomycorrhizal ascomycete Sphaerosporella brunnea.</title>
        <authorList>
            <consortium name="DOE Joint Genome Institute"/>
            <person name="Benucci G.M."/>
            <person name="Marozzi G."/>
            <person name="Antonielli L."/>
            <person name="Sanchez S."/>
            <person name="Marco P."/>
            <person name="Wang X."/>
            <person name="Falini L.B."/>
            <person name="Barry K."/>
            <person name="Haridas S."/>
            <person name="Lipzen A."/>
            <person name="Labutti K."/>
            <person name="Grigoriev I.V."/>
            <person name="Murat C."/>
            <person name="Martin F."/>
            <person name="Albertini E."/>
            <person name="Donnini D."/>
            <person name="Bonito G."/>
        </authorList>
    </citation>
    <scope>NUCLEOTIDE SEQUENCE [LARGE SCALE GENOMIC DNA]</scope>
    <source>
        <strain evidence="2 3">Sb_GMNB300</strain>
    </source>
</reference>
<dbReference type="Proteomes" id="UP000326924">
    <property type="component" value="Unassembled WGS sequence"/>
</dbReference>
<accession>A0A5J5ETL5</accession>
<dbReference type="EMBL" id="VXIS01000121">
    <property type="protein sequence ID" value="KAA8903166.1"/>
    <property type="molecule type" value="Genomic_DNA"/>
</dbReference>
<dbReference type="Pfam" id="PF17242">
    <property type="entry name" value="DUF5315"/>
    <property type="match status" value="1"/>
</dbReference>
<protein>
    <submittedName>
        <fullName evidence="2">Uncharacterized protein</fullName>
    </submittedName>
</protein>
<dbReference type="OrthoDB" id="4158841at2759"/>
<keyword evidence="3" id="KW-1185">Reference proteome</keyword>
<dbReference type="AlphaFoldDB" id="A0A5J5ETL5"/>
<evidence type="ECO:0000313" key="2">
    <source>
        <dbReference type="EMBL" id="KAA8903166.1"/>
    </source>
</evidence>
<feature type="region of interest" description="Disordered" evidence="1">
    <location>
        <begin position="1"/>
        <end position="52"/>
    </location>
</feature>
<sequence length="190" mass="19086">MSRRTTNPHLLLLPTSSAGGGDSSTPLTPFSSSPLSSSASALSTSTTTGPLNTTTTAAAASAAAGATTASPRSEALWTQMQSALLEVEASHTALFFGPSHARALEELRGAQMALAQAWMLDDATAAAPGGGGDVGGSGGGGGGKKAGADAHFMRIADGVRDVSRKLERVAEAMRGVEMESRGIWEEGSLV</sequence>
<organism evidence="2 3">
    <name type="scientific">Sphaerosporella brunnea</name>
    <dbReference type="NCBI Taxonomy" id="1250544"/>
    <lineage>
        <taxon>Eukaryota</taxon>
        <taxon>Fungi</taxon>
        <taxon>Dikarya</taxon>
        <taxon>Ascomycota</taxon>
        <taxon>Pezizomycotina</taxon>
        <taxon>Pezizomycetes</taxon>
        <taxon>Pezizales</taxon>
        <taxon>Pyronemataceae</taxon>
        <taxon>Sphaerosporella</taxon>
    </lineage>
</organism>